<dbReference type="PANTHER" id="PTHR19944">
    <property type="entry name" value="MHC CLASS II-RELATED"/>
    <property type="match status" value="1"/>
</dbReference>
<dbReference type="InterPro" id="IPR007110">
    <property type="entry name" value="Ig-like_dom"/>
</dbReference>
<organism evidence="3 4">
    <name type="scientific">Monopterus albus</name>
    <name type="common">Swamp eel</name>
    <dbReference type="NCBI Taxonomy" id="43700"/>
    <lineage>
        <taxon>Eukaryota</taxon>
        <taxon>Metazoa</taxon>
        <taxon>Chordata</taxon>
        <taxon>Craniata</taxon>
        <taxon>Vertebrata</taxon>
        <taxon>Euteleostomi</taxon>
        <taxon>Actinopterygii</taxon>
        <taxon>Neopterygii</taxon>
        <taxon>Teleostei</taxon>
        <taxon>Neoteleostei</taxon>
        <taxon>Acanthomorphata</taxon>
        <taxon>Anabantaria</taxon>
        <taxon>Synbranchiformes</taxon>
        <taxon>Synbranchidae</taxon>
        <taxon>Monopterus</taxon>
    </lineage>
</organism>
<dbReference type="Pfam" id="PF07654">
    <property type="entry name" value="C1-set"/>
    <property type="match status" value="1"/>
</dbReference>
<evidence type="ECO:0000313" key="4">
    <source>
        <dbReference type="Proteomes" id="UP000261600"/>
    </source>
</evidence>
<sequence>METGQFAARGVSLRQVTVLVFAATVRAHQLITPPAGLKLITELCFCTDPPSSLVYPRDDVELGEKNTLTCYVTGFYPAPVKVYWTRNGENITEGTSINVPFLNKDGTYHQISRLEFTPQLGDIYSCTVEHPMWSPQ</sequence>
<dbReference type="InterPro" id="IPR013783">
    <property type="entry name" value="Ig-like_fold"/>
</dbReference>
<name>A0A3Q3IR40_MONAL</name>
<keyword evidence="4" id="KW-1185">Reference proteome</keyword>
<keyword evidence="1" id="KW-0393">Immunoglobulin domain</keyword>
<dbReference type="Gene3D" id="2.60.40.10">
    <property type="entry name" value="Immunoglobulins"/>
    <property type="match status" value="1"/>
</dbReference>
<dbReference type="InterPro" id="IPR003597">
    <property type="entry name" value="Ig_C1-set"/>
</dbReference>
<feature type="domain" description="Ig-like" evidence="2">
    <location>
        <begin position="49"/>
        <end position="136"/>
    </location>
</feature>
<dbReference type="PROSITE" id="PS00290">
    <property type="entry name" value="IG_MHC"/>
    <property type="match status" value="1"/>
</dbReference>
<dbReference type="InterPro" id="IPR036179">
    <property type="entry name" value="Ig-like_dom_sf"/>
</dbReference>
<dbReference type="InterPro" id="IPR050160">
    <property type="entry name" value="MHC/Immunoglobulin"/>
</dbReference>
<evidence type="ECO:0000259" key="2">
    <source>
        <dbReference type="PROSITE" id="PS50835"/>
    </source>
</evidence>
<evidence type="ECO:0000256" key="1">
    <source>
        <dbReference type="ARBA" id="ARBA00023319"/>
    </source>
</evidence>
<dbReference type="PROSITE" id="PS50835">
    <property type="entry name" value="IG_LIKE"/>
    <property type="match status" value="1"/>
</dbReference>
<dbReference type="SUPFAM" id="SSF48726">
    <property type="entry name" value="Immunoglobulin"/>
    <property type="match status" value="1"/>
</dbReference>
<proteinExistence type="predicted"/>
<dbReference type="SMART" id="SM00407">
    <property type="entry name" value="IGc1"/>
    <property type="match status" value="1"/>
</dbReference>
<dbReference type="Ensembl" id="ENSMALT00000007687.1">
    <property type="protein sequence ID" value="ENSMALP00000007524.1"/>
    <property type="gene ID" value="ENSMALG00000005275.1"/>
</dbReference>
<evidence type="ECO:0000313" key="3">
    <source>
        <dbReference type="Ensembl" id="ENSMALP00000007524.1"/>
    </source>
</evidence>
<dbReference type="PANTHER" id="PTHR19944:SF86">
    <property type="entry name" value="HLA CLASS II HISTOCOMPATIBILITY ANTIGEN, DR ALPHA CHAIN"/>
    <property type="match status" value="1"/>
</dbReference>
<dbReference type="InterPro" id="IPR003006">
    <property type="entry name" value="Ig/MHC_CS"/>
</dbReference>
<reference evidence="3" key="1">
    <citation type="submission" date="2025-08" db="UniProtKB">
        <authorList>
            <consortium name="Ensembl"/>
        </authorList>
    </citation>
    <scope>IDENTIFICATION</scope>
</reference>
<accession>A0A3Q3IR40</accession>
<protein>
    <recommendedName>
        <fullName evidence="2">Ig-like domain-containing protein</fullName>
    </recommendedName>
</protein>
<dbReference type="Proteomes" id="UP000261600">
    <property type="component" value="Unplaced"/>
</dbReference>
<dbReference type="AlphaFoldDB" id="A0A3Q3IR40"/>
<reference evidence="3" key="2">
    <citation type="submission" date="2025-09" db="UniProtKB">
        <authorList>
            <consortium name="Ensembl"/>
        </authorList>
    </citation>
    <scope>IDENTIFICATION</scope>
</reference>
<dbReference type="STRING" id="43700.ENSMALP00000007524"/>